<reference evidence="2 3" key="1">
    <citation type="submission" date="2012-06" db="EMBL/GenBank/DDBJ databases">
        <title>The complete chromosome of genome of Turneriella parva DSM 21527.</title>
        <authorList>
            <consortium name="US DOE Joint Genome Institute (JGI-PGF)"/>
            <person name="Lucas S."/>
            <person name="Han J."/>
            <person name="Lapidus A."/>
            <person name="Bruce D."/>
            <person name="Goodwin L."/>
            <person name="Pitluck S."/>
            <person name="Peters L."/>
            <person name="Kyrpides N."/>
            <person name="Mavromatis K."/>
            <person name="Ivanova N."/>
            <person name="Mikhailova N."/>
            <person name="Chertkov O."/>
            <person name="Detter J.C."/>
            <person name="Tapia R."/>
            <person name="Han C."/>
            <person name="Land M."/>
            <person name="Hauser L."/>
            <person name="Markowitz V."/>
            <person name="Cheng J.-F."/>
            <person name="Hugenholtz P."/>
            <person name="Woyke T."/>
            <person name="Wu D."/>
            <person name="Gronow S."/>
            <person name="Wellnitz S."/>
            <person name="Brambilla E."/>
            <person name="Klenk H.-P."/>
            <person name="Eisen J.A."/>
        </authorList>
    </citation>
    <scope>NUCLEOTIDE SEQUENCE [LARGE SCALE GENOMIC DNA]</scope>
    <source>
        <strain evidence="3">ATCC BAA-1111 / DSM 21527 / NCTC 11395 / H</strain>
    </source>
</reference>
<sequence>MNWAAMRHLPPYYMHYPAPGQLEIWVKPRYWFALTITFIVLPQTILYLWSHSAYTALVEFMLSPFGEDLARAKARDAQILFPFFLGLTAVFVIAAHQLYKRHGLIEVTRHGVRLVENPHFGPKGEVFIPHAEIAELTDEVFYVRFEAAGTRLILRKPSGVQFELIKIWGRDRENSNDYLALAKEIRSVLGAVGA</sequence>
<dbReference type="AlphaFoldDB" id="I4B4T8"/>
<keyword evidence="1" id="KW-0472">Membrane</keyword>
<protein>
    <submittedName>
        <fullName evidence="2">Uncharacterized protein</fullName>
    </submittedName>
</protein>
<feature type="transmembrane region" description="Helical" evidence="1">
    <location>
        <begin position="30"/>
        <end position="49"/>
    </location>
</feature>
<dbReference type="STRING" id="869212.Turpa_1647"/>
<keyword evidence="1" id="KW-1133">Transmembrane helix</keyword>
<keyword evidence="3" id="KW-1185">Reference proteome</keyword>
<dbReference type="KEGG" id="tpx:Turpa_1647"/>
<evidence type="ECO:0000313" key="3">
    <source>
        <dbReference type="Proteomes" id="UP000006048"/>
    </source>
</evidence>
<evidence type="ECO:0000256" key="1">
    <source>
        <dbReference type="SAM" id="Phobius"/>
    </source>
</evidence>
<dbReference type="Proteomes" id="UP000006048">
    <property type="component" value="Chromosome"/>
</dbReference>
<keyword evidence="1" id="KW-0812">Transmembrane</keyword>
<dbReference type="RefSeq" id="WP_014802806.1">
    <property type="nucleotide sequence ID" value="NC_018020.1"/>
</dbReference>
<gene>
    <name evidence="2" type="ordered locus">Turpa_1647</name>
</gene>
<accession>I4B4T8</accession>
<name>I4B4T8_TURPD</name>
<organism evidence="2 3">
    <name type="scientific">Turneriella parva (strain ATCC BAA-1111 / DSM 21527 / NCTC 11395 / H)</name>
    <name type="common">Leptospira parva</name>
    <dbReference type="NCBI Taxonomy" id="869212"/>
    <lineage>
        <taxon>Bacteria</taxon>
        <taxon>Pseudomonadati</taxon>
        <taxon>Spirochaetota</taxon>
        <taxon>Spirochaetia</taxon>
        <taxon>Leptospirales</taxon>
        <taxon>Leptospiraceae</taxon>
        <taxon>Turneriella</taxon>
    </lineage>
</organism>
<proteinExistence type="predicted"/>
<evidence type="ECO:0000313" key="2">
    <source>
        <dbReference type="EMBL" id="AFM12295.1"/>
    </source>
</evidence>
<feature type="transmembrane region" description="Helical" evidence="1">
    <location>
        <begin position="79"/>
        <end position="99"/>
    </location>
</feature>
<dbReference type="EMBL" id="CP002959">
    <property type="protein sequence ID" value="AFM12295.1"/>
    <property type="molecule type" value="Genomic_DNA"/>
</dbReference>
<dbReference type="HOGENOM" id="CLU_1401916_0_0_12"/>